<dbReference type="EMBL" id="JBBPDW010000006">
    <property type="protein sequence ID" value="KAK7551478.1"/>
    <property type="molecule type" value="Genomic_DNA"/>
</dbReference>
<feature type="compositionally biased region" description="Polar residues" evidence="1">
    <location>
        <begin position="32"/>
        <end position="45"/>
    </location>
</feature>
<feature type="compositionally biased region" description="Low complexity" evidence="1">
    <location>
        <begin position="19"/>
        <end position="31"/>
    </location>
</feature>
<evidence type="ECO:0008006" key="4">
    <source>
        <dbReference type="Google" id="ProtNLM"/>
    </source>
</evidence>
<dbReference type="Proteomes" id="UP001365128">
    <property type="component" value="Unassembled WGS sequence"/>
</dbReference>
<proteinExistence type="predicted"/>
<sequence>MPKKRQSTFNSKPNYVHPSLASSRPSSSGTSQAGPSNPRSVNERLNQLRREQAPKAGIQQRNELAEGLTQKALHPAVRQILNIPAVAGPRAKTPARLSNGRRIPGPAPPQSWLEKSSDQEEAGQDEASECVSRSGKAPAFWPERLPEPRSLVDLTLKTLARNWDWIVEYEQHYLATLPITLKDMLLTYIAVHGPASGIGLETLKVLFKDEDELLGGTGSDELKHLDLTTFVGDRLSLADLTKFTTRPSISKKDDAAVAMESLTISDDVAESWEEAAESGAPQIPQNLNNVRFPCLTHLSLAHPQTSSWAQLLSLSTHLPTLTHLSLAYWPTPTLTPNAKTSSISSDHGRVQAGGRHFYSELDNDWQEAANILRRLSQNTYCLRWLDVSGCEWLPALTWGKADRAELIHNLRRDFFPNVEDSWETGKGPCGPSWNGSWRQVSYINCYQGWIPRDVEYVRALPAGLLGCELLGYLRSDEAKKLPESPLKAQESGTQVRRWLEKEMEHRKIAQSIRLTRQASGGPYCEFDYGWSSAGMINQSWWELEEVEPRENGSAH</sequence>
<name>A0ABR1MJV2_9PEZI</name>
<feature type="region of interest" description="Disordered" evidence="1">
    <location>
        <begin position="90"/>
        <end position="139"/>
    </location>
</feature>
<protein>
    <recommendedName>
        <fullName evidence="4">Tafazzin</fullName>
    </recommendedName>
</protein>
<organism evidence="2 3">
    <name type="scientific">Phyllosticta citricarpa</name>
    <dbReference type="NCBI Taxonomy" id="55181"/>
    <lineage>
        <taxon>Eukaryota</taxon>
        <taxon>Fungi</taxon>
        <taxon>Dikarya</taxon>
        <taxon>Ascomycota</taxon>
        <taxon>Pezizomycotina</taxon>
        <taxon>Dothideomycetes</taxon>
        <taxon>Dothideomycetes incertae sedis</taxon>
        <taxon>Botryosphaeriales</taxon>
        <taxon>Phyllostictaceae</taxon>
        <taxon>Phyllosticta</taxon>
    </lineage>
</organism>
<accession>A0ABR1MJV2</accession>
<feature type="region of interest" description="Disordered" evidence="1">
    <location>
        <begin position="1"/>
        <end position="58"/>
    </location>
</feature>
<comment type="caution">
    <text evidence="2">The sequence shown here is derived from an EMBL/GenBank/DDBJ whole genome shotgun (WGS) entry which is preliminary data.</text>
</comment>
<evidence type="ECO:0000313" key="3">
    <source>
        <dbReference type="Proteomes" id="UP001365128"/>
    </source>
</evidence>
<reference evidence="2 3" key="1">
    <citation type="submission" date="2024-04" db="EMBL/GenBank/DDBJ databases">
        <title>Phyllosticta paracitricarpa is synonymous to the EU quarantine fungus P. citricarpa based on phylogenomic analyses.</title>
        <authorList>
            <consortium name="Lawrence Berkeley National Laboratory"/>
            <person name="Van Ingen-Buijs V.A."/>
            <person name="Van Westerhoven A.C."/>
            <person name="Haridas S."/>
            <person name="Skiadas P."/>
            <person name="Martin F."/>
            <person name="Groenewald J.Z."/>
            <person name="Crous P.W."/>
            <person name="Seidl M.F."/>
        </authorList>
    </citation>
    <scope>NUCLEOTIDE SEQUENCE [LARGE SCALE GENOMIC DNA]</scope>
    <source>
        <strain evidence="2 3">CBS 122670</strain>
    </source>
</reference>
<gene>
    <name evidence="2" type="ORF">IWX46DRAFT_592513</name>
</gene>
<feature type="compositionally biased region" description="Acidic residues" evidence="1">
    <location>
        <begin position="119"/>
        <end position="128"/>
    </location>
</feature>
<evidence type="ECO:0000313" key="2">
    <source>
        <dbReference type="EMBL" id="KAK7551478.1"/>
    </source>
</evidence>
<evidence type="ECO:0000256" key="1">
    <source>
        <dbReference type="SAM" id="MobiDB-lite"/>
    </source>
</evidence>
<dbReference type="SUPFAM" id="SSF52047">
    <property type="entry name" value="RNI-like"/>
    <property type="match status" value="1"/>
</dbReference>
<keyword evidence="3" id="KW-1185">Reference proteome</keyword>